<dbReference type="InterPro" id="IPR050373">
    <property type="entry name" value="Fibrinogen_C-term_domain"/>
</dbReference>
<protein>
    <submittedName>
        <fullName evidence="5">Fibrinogen-like protein A</fullName>
    </submittedName>
</protein>
<dbReference type="GO" id="GO:0005615">
    <property type="term" value="C:extracellular space"/>
    <property type="evidence" value="ECO:0007669"/>
    <property type="project" value="TreeGrafter"/>
</dbReference>
<reference evidence="5" key="1">
    <citation type="submission" date="2021-10" db="EMBL/GenBank/DDBJ databases">
        <title>Tropical sea cucumber genome reveals ecological adaptation and Cuvierian tubules defense mechanism.</title>
        <authorList>
            <person name="Chen T."/>
        </authorList>
    </citation>
    <scope>NUCLEOTIDE SEQUENCE</scope>
    <source>
        <strain evidence="5">Nanhai2018</strain>
        <tissue evidence="5">Muscle</tissue>
    </source>
</reference>
<dbReference type="InterPro" id="IPR000742">
    <property type="entry name" value="EGF"/>
</dbReference>
<proteinExistence type="predicted"/>
<feature type="signal peptide" evidence="2">
    <location>
        <begin position="1"/>
        <end position="27"/>
    </location>
</feature>
<comment type="caution">
    <text evidence="1">Lacks conserved residue(s) required for the propagation of feature annotation.</text>
</comment>
<dbReference type="CDD" id="cd00087">
    <property type="entry name" value="FReD"/>
    <property type="match status" value="1"/>
</dbReference>
<dbReference type="PROSITE" id="PS50026">
    <property type="entry name" value="EGF_3"/>
    <property type="match status" value="1"/>
</dbReference>
<feature type="domain" description="Fibrinogen C-terminal" evidence="4">
    <location>
        <begin position="279"/>
        <end position="555"/>
    </location>
</feature>
<feature type="domain" description="Fibrinogen C-terminal" evidence="4">
    <location>
        <begin position="43"/>
        <end position="176"/>
    </location>
</feature>
<dbReference type="NCBIfam" id="NF040941">
    <property type="entry name" value="GGGWT_bact"/>
    <property type="match status" value="1"/>
</dbReference>
<dbReference type="InterPro" id="IPR002181">
    <property type="entry name" value="Fibrinogen_a/b/g_C_dom"/>
</dbReference>
<dbReference type="SUPFAM" id="SSF56496">
    <property type="entry name" value="Fibrinogen C-terminal domain-like"/>
    <property type="match status" value="2"/>
</dbReference>
<dbReference type="Gene3D" id="3.90.215.10">
    <property type="entry name" value="Gamma Fibrinogen, chain A, domain 1"/>
    <property type="match status" value="2"/>
</dbReference>
<dbReference type="AlphaFoldDB" id="A0A9Q1H694"/>
<dbReference type="InterPro" id="IPR014716">
    <property type="entry name" value="Fibrinogen_a/b/g_C_1"/>
</dbReference>
<organism evidence="5 6">
    <name type="scientific">Holothuria leucospilota</name>
    <name type="common">Black long sea cucumber</name>
    <name type="synonym">Mertensiothuria leucospilota</name>
    <dbReference type="NCBI Taxonomy" id="206669"/>
    <lineage>
        <taxon>Eukaryota</taxon>
        <taxon>Metazoa</taxon>
        <taxon>Echinodermata</taxon>
        <taxon>Eleutherozoa</taxon>
        <taxon>Echinozoa</taxon>
        <taxon>Holothuroidea</taxon>
        <taxon>Aspidochirotacea</taxon>
        <taxon>Aspidochirotida</taxon>
        <taxon>Holothuriidae</taxon>
        <taxon>Holothuria</taxon>
    </lineage>
</organism>
<dbReference type="CDD" id="cd19941">
    <property type="entry name" value="TIL"/>
    <property type="match status" value="1"/>
</dbReference>
<dbReference type="EMBL" id="JAIZAY010000011">
    <property type="protein sequence ID" value="KAJ8033975.1"/>
    <property type="molecule type" value="Genomic_DNA"/>
</dbReference>
<evidence type="ECO:0000256" key="1">
    <source>
        <dbReference type="PROSITE-ProRule" id="PRU00076"/>
    </source>
</evidence>
<dbReference type="PANTHER" id="PTHR19143">
    <property type="entry name" value="FIBRINOGEN/TENASCIN/ANGIOPOEITIN"/>
    <property type="match status" value="1"/>
</dbReference>
<keyword evidence="1" id="KW-0245">EGF-like domain</keyword>
<feature type="chain" id="PRO_5040450773" evidence="2">
    <location>
        <begin position="28"/>
        <end position="555"/>
    </location>
</feature>
<dbReference type="PROSITE" id="PS51406">
    <property type="entry name" value="FIBRINOGEN_C_2"/>
    <property type="match status" value="2"/>
</dbReference>
<evidence type="ECO:0000313" key="5">
    <source>
        <dbReference type="EMBL" id="KAJ8033975.1"/>
    </source>
</evidence>
<dbReference type="Proteomes" id="UP001152320">
    <property type="component" value="Chromosome 11"/>
</dbReference>
<accession>A0A9Q1H694</accession>
<sequence length="555" mass="63590">MFSEERSLFYFFCVLNGFLAFLQLTEGNAGSTSGTTSKTYFFYHRPAYPRDCKEVFDQCSGKNSSGVFVIKPDGYPYPFEVYCNNSFDSGGWTVLMRRFDGSLLFTRTWADYKKGFGFIGSEFWLGNDKLAYLTNQQKYELRVDVMTSNGTRAFITYSYFRISDEWSNYALSTLGERTCQTPTSCQNNCQESSRCVCPDGFYLKGSDCVTADNCECYSTIVGKVIPVGQSYINNQCSRRCSCSRSGLSCNSYGCDQNARCTSTSDGGRCDCNTGYLPDGSRCRRPKDCDEVESVEGYTGSGLYYIFPSSSQEFRVYCNMSGGRWTVLQRRIPGSSRSFFQSWSSYKRGFGELDEDFWLGNDKIHYLTSQKNYQLRIDITDSSNRHYRAQYNGFRIGNEGSKYRITVLGTYSGNAGYDAMRDHLNQPFTTHDQDNDDWDGSDCRYYYYYYYCYYFYYSLGNCARLHEGAWWYKYRNRVSSPGGCDRSTSLYSTYYSYRYTCCENSNCNNCGSYAHSCTFSNLNGRASGEKGKTIIWHGLTGNDCGIKFTEMKIRPL</sequence>
<dbReference type="SMART" id="SM00186">
    <property type="entry name" value="FBG"/>
    <property type="match status" value="2"/>
</dbReference>
<feature type="domain" description="EGF-like" evidence="3">
    <location>
        <begin position="245"/>
        <end position="283"/>
    </location>
</feature>
<keyword evidence="6" id="KW-1185">Reference proteome</keyword>
<dbReference type="OrthoDB" id="7250310at2759"/>
<dbReference type="InterPro" id="IPR036056">
    <property type="entry name" value="Fibrinogen-like_C"/>
</dbReference>
<gene>
    <name evidence="5" type="ORF">HOLleu_24375</name>
</gene>
<comment type="caution">
    <text evidence="5">The sequence shown here is derived from an EMBL/GenBank/DDBJ whole genome shotgun (WGS) entry which is preliminary data.</text>
</comment>
<dbReference type="SMART" id="SM00181">
    <property type="entry name" value="EGF"/>
    <property type="match status" value="2"/>
</dbReference>
<name>A0A9Q1H694_HOLLE</name>
<evidence type="ECO:0000256" key="2">
    <source>
        <dbReference type="SAM" id="SignalP"/>
    </source>
</evidence>
<dbReference type="Pfam" id="PF00147">
    <property type="entry name" value="Fibrinogen_C"/>
    <property type="match status" value="2"/>
</dbReference>
<evidence type="ECO:0000313" key="6">
    <source>
        <dbReference type="Proteomes" id="UP001152320"/>
    </source>
</evidence>
<evidence type="ECO:0000259" key="4">
    <source>
        <dbReference type="PROSITE" id="PS51406"/>
    </source>
</evidence>
<dbReference type="PROSITE" id="PS01186">
    <property type="entry name" value="EGF_2"/>
    <property type="match status" value="1"/>
</dbReference>
<evidence type="ECO:0000259" key="3">
    <source>
        <dbReference type="PROSITE" id="PS50026"/>
    </source>
</evidence>
<keyword evidence="2" id="KW-0732">Signal</keyword>